<accession>A0A4Q2CWU9</accession>
<feature type="region of interest" description="Disordered" evidence="1">
    <location>
        <begin position="33"/>
        <end position="87"/>
    </location>
</feature>
<proteinExistence type="predicted"/>
<evidence type="ECO:0000313" key="2">
    <source>
        <dbReference type="EMBL" id="RXW11250.1"/>
    </source>
</evidence>
<keyword evidence="3" id="KW-1185">Reference proteome</keyword>
<sequence length="287" mass="32587">MAPTLTIRSNIQLPPSISRALLCLIRQRKRSKSSLKGVKHLPIRARTQKSRTASSSRASTATVSPAPATPKAFPPPASLHVTLGGDTSTPRLRHFPLGYDQHFRDKPCPLTQDTLYSVLEEDRHFYTQDVRYLCNQQDTQDRPSFIPTHYGHESNPHIQEEYGTQGEPYLQGQAGQHPIHESHRYSSTQDVQYLHNQQDAQGRPCFSSHDHYAPLTNHLETSSFCSDEDYPMHDLSEELSLVEPVVDAERVQPCDHLVILHEVMQTMHFLNEALDDALGRYDSRFVV</sequence>
<gene>
    <name evidence="2" type="ORF">EST38_g14605</name>
</gene>
<comment type="caution">
    <text evidence="2">The sequence shown here is derived from an EMBL/GenBank/DDBJ whole genome shotgun (WGS) entry which is preliminary data.</text>
</comment>
<evidence type="ECO:0000313" key="3">
    <source>
        <dbReference type="Proteomes" id="UP000290288"/>
    </source>
</evidence>
<feature type="compositionally biased region" description="Low complexity" evidence="1">
    <location>
        <begin position="50"/>
        <end position="71"/>
    </location>
</feature>
<dbReference type="Proteomes" id="UP000290288">
    <property type="component" value="Unassembled WGS sequence"/>
</dbReference>
<evidence type="ECO:0000256" key="1">
    <source>
        <dbReference type="SAM" id="MobiDB-lite"/>
    </source>
</evidence>
<protein>
    <submittedName>
        <fullName evidence="2">Uncharacterized protein</fullName>
    </submittedName>
</protein>
<dbReference type="AlphaFoldDB" id="A0A4Q2CWU9"/>
<reference evidence="2 3" key="1">
    <citation type="submission" date="2019-01" db="EMBL/GenBank/DDBJ databases">
        <title>Draft genome sequence of Psathyrella aberdarensis IHI B618.</title>
        <authorList>
            <person name="Buettner E."/>
            <person name="Kellner H."/>
        </authorList>
    </citation>
    <scope>NUCLEOTIDE SEQUENCE [LARGE SCALE GENOMIC DNA]</scope>
    <source>
        <strain evidence="2 3">IHI B618</strain>
    </source>
</reference>
<name>A0A4Q2CWU9_9AGAR</name>
<organism evidence="2 3">
    <name type="scientific">Candolleomyces aberdarensis</name>
    <dbReference type="NCBI Taxonomy" id="2316362"/>
    <lineage>
        <taxon>Eukaryota</taxon>
        <taxon>Fungi</taxon>
        <taxon>Dikarya</taxon>
        <taxon>Basidiomycota</taxon>
        <taxon>Agaricomycotina</taxon>
        <taxon>Agaricomycetes</taxon>
        <taxon>Agaricomycetidae</taxon>
        <taxon>Agaricales</taxon>
        <taxon>Agaricineae</taxon>
        <taxon>Psathyrellaceae</taxon>
        <taxon>Candolleomyces</taxon>
    </lineage>
</organism>
<dbReference type="EMBL" id="SDEE01002133">
    <property type="protein sequence ID" value="RXW11250.1"/>
    <property type="molecule type" value="Genomic_DNA"/>
</dbReference>
<feature type="compositionally biased region" description="Basic residues" evidence="1">
    <location>
        <begin position="33"/>
        <end position="49"/>
    </location>
</feature>